<dbReference type="PANTHER" id="PTHR33931">
    <property type="entry name" value="HOLIN-LIKE PROTEIN CIDA-RELATED"/>
    <property type="match status" value="1"/>
</dbReference>
<keyword evidence="8" id="KW-1185">Reference proteome</keyword>
<dbReference type="Proteomes" id="UP000664293">
    <property type="component" value="Unassembled WGS sequence"/>
</dbReference>
<evidence type="ECO:0000313" key="8">
    <source>
        <dbReference type="Proteomes" id="UP000664293"/>
    </source>
</evidence>
<dbReference type="InterPro" id="IPR005538">
    <property type="entry name" value="LrgA/CidA"/>
</dbReference>
<sequence length="146" mass="15478">MCGRRSANTEPLPAMALATKPLRWLVGAGLLLAFDLAGRSLSAAFALPVPGPVLGMLLLLLSLMLYGGVPRGLAEVAGQLLRFLVLILLPATVGIYFLRDLSGGDWVALVIAMVVGTLISFTLTGILLNRLIRRVGDTQGENIRVD</sequence>
<accession>A0ABS3E322</accession>
<protein>
    <submittedName>
        <fullName evidence="7">CidA/LrgA family protein</fullName>
    </submittedName>
</protein>
<evidence type="ECO:0000256" key="6">
    <source>
        <dbReference type="SAM" id="Phobius"/>
    </source>
</evidence>
<dbReference type="EMBL" id="JAEKJR010000001">
    <property type="protein sequence ID" value="MBN8429699.1"/>
    <property type="molecule type" value="Genomic_DNA"/>
</dbReference>
<dbReference type="PANTHER" id="PTHR33931:SF2">
    <property type="entry name" value="HOLIN-LIKE PROTEIN CIDA"/>
    <property type="match status" value="1"/>
</dbReference>
<proteinExistence type="predicted"/>
<evidence type="ECO:0000313" key="7">
    <source>
        <dbReference type="EMBL" id="MBN8429699.1"/>
    </source>
</evidence>
<name>A0ABS3E322_9GAMM</name>
<organism evidence="7 8">
    <name type="scientific">Microbulbifer salipaludis</name>
    <dbReference type="NCBI Taxonomy" id="187980"/>
    <lineage>
        <taxon>Bacteria</taxon>
        <taxon>Pseudomonadati</taxon>
        <taxon>Pseudomonadota</taxon>
        <taxon>Gammaproteobacteria</taxon>
        <taxon>Cellvibrionales</taxon>
        <taxon>Microbulbiferaceae</taxon>
        <taxon>Microbulbifer</taxon>
    </lineage>
</organism>
<feature type="transmembrane region" description="Helical" evidence="6">
    <location>
        <begin position="104"/>
        <end position="128"/>
    </location>
</feature>
<evidence type="ECO:0000256" key="3">
    <source>
        <dbReference type="ARBA" id="ARBA00022692"/>
    </source>
</evidence>
<evidence type="ECO:0000256" key="2">
    <source>
        <dbReference type="ARBA" id="ARBA00022475"/>
    </source>
</evidence>
<keyword evidence="5 6" id="KW-0472">Membrane</keyword>
<evidence type="ECO:0000256" key="5">
    <source>
        <dbReference type="ARBA" id="ARBA00023136"/>
    </source>
</evidence>
<keyword evidence="3 6" id="KW-0812">Transmembrane</keyword>
<comment type="caution">
    <text evidence="7">The sequence shown here is derived from an EMBL/GenBank/DDBJ whole genome shotgun (WGS) entry which is preliminary data.</text>
</comment>
<gene>
    <name evidence="7" type="ORF">JF535_02420</name>
</gene>
<evidence type="ECO:0000256" key="1">
    <source>
        <dbReference type="ARBA" id="ARBA00004651"/>
    </source>
</evidence>
<evidence type="ECO:0000256" key="4">
    <source>
        <dbReference type="ARBA" id="ARBA00022989"/>
    </source>
</evidence>
<keyword evidence="2" id="KW-1003">Cell membrane</keyword>
<dbReference type="RefSeq" id="WP_206998613.1">
    <property type="nucleotide sequence ID" value="NZ_JAEKJR010000001.1"/>
</dbReference>
<reference evidence="7 8" key="1">
    <citation type="submission" date="2020-12" db="EMBL/GenBank/DDBJ databases">
        <title>Oil enriched cultivation method for isolating marine PHA-producing bacteria.</title>
        <authorList>
            <person name="Zheng W."/>
            <person name="Yu S."/>
            <person name="Huang Y."/>
        </authorList>
    </citation>
    <scope>NUCLEOTIDE SEQUENCE [LARGE SCALE GENOMIC DNA]</scope>
    <source>
        <strain evidence="7 8">SN0-2</strain>
    </source>
</reference>
<keyword evidence="4 6" id="KW-1133">Transmembrane helix</keyword>
<feature type="transmembrane region" description="Helical" evidence="6">
    <location>
        <begin position="81"/>
        <end position="98"/>
    </location>
</feature>
<feature type="transmembrane region" description="Helical" evidence="6">
    <location>
        <begin position="52"/>
        <end position="69"/>
    </location>
</feature>
<comment type="subcellular location">
    <subcellularLocation>
        <location evidence="1">Cell membrane</location>
        <topology evidence="1">Multi-pass membrane protein</topology>
    </subcellularLocation>
</comment>
<dbReference type="Pfam" id="PF03788">
    <property type="entry name" value="LrgA"/>
    <property type="match status" value="1"/>
</dbReference>